<proteinExistence type="predicted"/>
<keyword evidence="2" id="KW-1185">Reference proteome</keyword>
<dbReference type="AlphaFoldDB" id="A0A067Q301"/>
<evidence type="ECO:0000313" key="1">
    <source>
        <dbReference type="EMBL" id="KDQ61369.1"/>
    </source>
</evidence>
<accession>A0A067Q301</accession>
<dbReference type="InParanoid" id="A0A067Q301"/>
<protein>
    <submittedName>
        <fullName evidence="1">Uncharacterized protein</fullName>
    </submittedName>
</protein>
<dbReference type="EMBL" id="KL197712">
    <property type="protein sequence ID" value="KDQ61369.1"/>
    <property type="molecule type" value="Genomic_DNA"/>
</dbReference>
<dbReference type="HOGENOM" id="CLU_2622363_0_0_1"/>
<sequence>MPHTPYSWHSAIIGVYISSSHWHTESLSHAGWLCRYAHSCFDRHTLRQLRVFLLTVRQFCHRSSRVDLTKGLDDQSAR</sequence>
<name>A0A067Q301_9AGAM</name>
<reference evidence="2" key="1">
    <citation type="journal article" date="2014" name="Proc. Natl. Acad. Sci. U.S.A.">
        <title>Extensive sampling of basidiomycete genomes demonstrates inadequacy of the white-rot/brown-rot paradigm for wood decay fungi.</title>
        <authorList>
            <person name="Riley R."/>
            <person name="Salamov A.A."/>
            <person name="Brown D.W."/>
            <person name="Nagy L.G."/>
            <person name="Floudas D."/>
            <person name="Held B.W."/>
            <person name="Levasseur A."/>
            <person name="Lombard V."/>
            <person name="Morin E."/>
            <person name="Otillar R."/>
            <person name="Lindquist E.A."/>
            <person name="Sun H."/>
            <person name="LaButti K.M."/>
            <person name="Schmutz J."/>
            <person name="Jabbour D."/>
            <person name="Luo H."/>
            <person name="Baker S.E."/>
            <person name="Pisabarro A.G."/>
            <person name="Walton J.D."/>
            <person name="Blanchette R.A."/>
            <person name="Henrissat B."/>
            <person name="Martin F."/>
            <person name="Cullen D."/>
            <person name="Hibbett D.S."/>
            <person name="Grigoriev I.V."/>
        </authorList>
    </citation>
    <scope>NUCLEOTIDE SEQUENCE [LARGE SCALE GENOMIC DNA]</scope>
    <source>
        <strain evidence="2">MUCL 33604</strain>
    </source>
</reference>
<gene>
    <name evidence="1" type="ORF">JAAARDRAFT_66497</name>
</gene>
<evidence type="ECO:0000313" key="2">
    <source>
        <dbReference type="Proteomes" id="UP000027265"/>
    </source>
</evidence>
<dbReference type="Proteomes" id="UP000027265">
    <property type="component" value="Unassembled WGS sequence"/>
</dbReference>
<organism evidence="1 2">
    <name type="scientific">Jaapia argillacea MUCL 33604</name>
    <dbReference type="NCBI Taxonomy" id="933084"/>
    <lineage>
        <taxon>Eukaryota</taxon>
        <taxon>Fungi</taxon>
        <taxon>Dikarya</taxon>
        <taxon>Basidiomycota</taxon>
        <taxon>Agaricomycotina</taxon>
        <taxon>Agaricomycetes</taxon>
        <taxon>Agaricomycetidae</taxon>
        <taxon>Jaapiales</taxon>
        <taxon>Jaapiaceae</taxon>
        <taxon>Jaapia</taxon>
    </lineage>
</organism>